<dbReference type="GO" id="GO:0050286">
    <property type="term" value="F:sorbitol-6-phosphatase activity"/>
    <property type="evidence" value="ECO:0007669"/>
    <property type="project" value="EnsemblFungi"/>
</dbReference>
<dbReference type="Pfam" id="PF12710">
    <property type="entry name" value="HAD"/>
    <property type="match status" value="1"/>
</dbReference>
<gene>
    <name evidence="2" type="ORF">Kpol_487p10</name>
</gene>
<evidence type="ECO:0000313" key="3">
    <source>
        <dbReference type="Proteomes" id="UP000000267"/>
    </source>
</evidence>
<dbReference type="EMBL" id="DS480454">
    <property type="protein sequence ID" value="EDO15577.1"/>
    <property type="molecule type" value="Genomic_DNA"/>
</dbReference>
<dbReference type="GO" id="GO:0043136">
    <property type="term" value="F:sn-glycerol 3-phosphatase activity"/>
    <property type="evidence" value="ECO:0007669"/>
    <property type="project" value="EnsemblFungi"/>
</dbReference>
<proteinExistence type="predicted"/>
<dbReference type="HOGENOM" id="CLU_058495_1_0_1"/>
<dbReference type="PANTHER" id="PTHR28181:SF2">
    <property type="entry name" value="PHOSPHORIC MONOESTER HYDROLASE"/>
    <property type="match status" value="1"/>
</dbReference>
<evidence type="ECO:0000313" key="2">
    <source>
        <dbReference type="EMBL" id="EDO15577.1"/>
    </source>
</evidence>
<dbReference type="InterPro" id="IPR006384">
    <property type="entry name" value="HAD_hydro_PyrdxlP_Pase-like"/>
</dbReference>
<dbReference type="InterPro" id="IPR023214">
    <property type="entry name" value="HAD_sf"/>
</dbReference>
<dbReference type="OrthoDB" id="10014216at2759"/>
<dbReference type="PhylomeDB" id="A7TQ85"/>
<accession>A7TQ85</accession>
<dbReference type="Gene3D" id="3.40.50.1000">
    <property type="entry name" value="HAD superfamily/HAD-like"/>
    <property type="match status" value="1"/>
</dbReference>
<dbReference type="eggNOG" id="ENOG502QRU0">
    <property type="taxonomic scope" value="Eukaryota"/>
</dbReference>
<dbReference type="Gene3D" id="3.90.1470.20">
    <property type="match status" value="1"/>
</dbReference>
<organism evidence="3">
    <name type="scientific">Vanderwaltozyma polyspora (strain ATCC 22028 / DSM 70294 / BCRC 21397 / CBS 2163 / NBRC 10782 / NRRL Y-8283 / UCD 57-17)</name>
    <name type="common">Kluyveromyces polysporus</name>
    <dbReference type="NCBI Taxonomy" id="436907"/>
    <lineage>
        <taxon>Eukaryota</taxon>
        <taxon>Fungi</taxon>
        <taxon>Dikarya</taxon>
        <taxon>Ascomycota</taxon>
        <taxon>Saccharomycotina</taxon>
        <taxon>Saccharomycetes</taxon>
        <taxon>Saccharomycetales</taxon>
        <taxon>Saccharomycetaceae</taxon>
        <taxon>Vanderwaltozyma</taxon>
    </lineage>
</organism>
<evidence type="ECO:0008006" key="4">
    <source>
        <dbReference type="Google" id="ProtNLM"/>
    </source>
</evidence>
<keyword evidence="3" id="KW-1185">Reference proteome</keyword>
<dbReference type="PANTHER" id="PTHR28181">
    <property type="entry name" value="UPF0655 PROTEIN YCR015C"/>
    <property type="match status" value="1"/>
</dbReference>
<dbReference type="InParanoid" id="A7TQ85"/>
<dbReference type="GO" id="GO:0000121">
    <property type="term" value="F:sn-glycerol 1-phosphatase activity"/>
    <property type="evidence" value="ECO:0007669"/>
    <property type="project" value="EnsemblFungi"/>
</dbReference>
<name>A7TQ85_VANPO</name>
<dbReference type="SUPFAM" id="SSF56784">
    <property type="entry name" value="HAD-like"/>
    <property type="match status" value="1"/>
</dbReference>
<dbReference type="Proteomes" id="UP000000267">
    <property type="component" value="Unassembled WGS sequence"/>
</dbReference>
<reference evidence="2 3" key="1">
    <citation type="journal article" date="2007" name="Proc. Natl. Acad. Sci. U.S.A.">
        <title>Independent sorting-out of thousands of duplicated gene pairs in two yeast species descended from a whole-genome duplication.</title>
        <authorList>
            <person name="Scannell D.R."/>
            <person name="Frank A.C."/>
            <person name="Conant G.C."/>
            <person name="Byrne K.P."/>
            <person name="Woolfit M."/>
            <person name="Wolfe K.H."/>
        </authorList>
    </citation>
    <scope>NUCLEOTIDE SEQUENCE [LARGE SCALE GENOMIC DNA]</scope>
    <source>
        <strain evidence="3">ATCC 22028 / DSM 70294 / BCRC 21397 / CBS 2163 / NBRC 10782 / NRRL Y-8283 / UCD 57-17</strain>
    </source>
</reference>
<keyword evidence="1" id="KW-0378">Hydrolase</keyword>
<dbReference type="RefSeq" id="XP_001643435.1">
    <property type="nucleotide sequence ID" value="XM_001643385.1"/>
</dbReference>
<dbReference type="KEGG" id="vpo:Kpol_487p10"/>
<evidence type="ECO:0000256" key="1">
    <source>
        <dbReference type="ARBA" id="ARBA00022801"/>
    </source>
</evidence>
<dbReference type="InterPro" id="IPR036412">
    <property type="entry name" value="HAD-like_sf"/>
</dbReference>
<dbReference type="GO" id="GO:0052646">
    <property type="term" value="P:alditol phosphate metabolic process"/>
    <property type="evidence" value="ECO:0007669"/>
    <property type="project" value="EnsemblFungi"/>
</dbReference>
<dbReference type="InterPro" id="IPR050849">
    <property type="entry name" value="HAD-like_hydrolase_phosphatase"/>
</dbReference>
<protein>
    <recommendedName>
        <fullName evidence="4">Phosphatase</fullName>
    </recommendedName>
</protein>
<dbReference type="NCBIfam" id="TIGR01489">
    <property type="entry name" value="DKMTPPase-SF"/>
    <property type="match status" value="1"/>
</dbReference>
<dbReference type="FunCoup" id="A7TQ85">
    <property type="interactions" value="56"/>
</dbReference>
<dbReference type="NCBIfam" id="TIGR01488">
    <property type="entry name" value="HAD-SF-IB"/>
    <property type="match status" value="1"/>
</dbReference>
<dbReference type="STRING" id="436907.A7TQ85"/>
<dbReference type="GeneID" id="5543671"/>
<sequence length="241" mass="27516">MTKAVIFTDFDGTVTWQDSNDHLADNYGLGKEPRLKLFEGIIDGKKTFREAFDIMIESIKKPLPECMKILEESIQLDPGFKDTFNWAQENNVPIIVVSSGMRPIIKDLLTKLLGEEHIDKLDIVANDVKIDADGEWHVVFRDESGFGHDKSRTIDEYKKKFESELKPGEERATYFYCGDGVSDLSAAKECDLLFAKRGKDLVTYCKKQNVPFHEFDTYSDILTAMKQVLNGEKTVKELMEN</sequence>
<dbReference type="GO" id="GO:0110130">
    <property type="term" value="F:ribitol-5-phosphatase activity"/>
    <property type="evidence" value="ECO:0007669"/>
    <property type="project" value="EnsemblFungi"/>
</dbReference>
<dbReference type="OMA" id="VPFHEFD"/>
<dbReference type="AlphaFoldDB" id="A7TQ85"/>